<dbReference type="Pfam" id="PF03190">
    <property type="entry name" value="Thioredox_DsbH"/>
    <property type="match status" value="1"/>
</dbReference>
<evidence type="ECO:0000313" key="2">
    <source>
        <dbReference type="EMBL" id="GAT34939.1"/>
    </source>
</evidence>
<evidence type="ECO:0000259" key="1">
    <source>
        <dbReference type="Pfam" id="PF03190"/>
    </source>
</evidence>
<keyword evidence="3" id="KW-1185">Reference proteome</keyword>
<dbReference type="CDD" id="cd02955">
    <property type="entry name" value="SSP411"/>
    <property type="match status" value="1"/>
</dbReference>
<dbReference type="InParanoid" id="A0A146GBD1"/>
<dbReference type="InterPro" id="IPR008928">
    <property type="entry name" value="6-hairpin_glycosidase_sf"/>
</dbReference>
<protein>
    <recommendedName>
        <fullName evidence="1">Spermatogenesis-associated protein 20-like TRX domain-containing protein</fullName>
    </recommendedName>
</protein>
<dbReference type="STRING" id="690879.TSACC_23373"/>
<dbReference type="PANTHER" id="PTHR42899">
    <property type="entry name" value="SPERMATOGENESIS-ASSOCIATED PROTEIN 20"/>
    <property type="match status" value="1"/>
</dbReference>
<name>A0A146GBD1_TERSA</name>
<dbReference type="PANTHER" id="PTHR42899:SF1">
    <property type="entry name" value="SPERMATOGENESIS-ASSOCIATED PROTEIN 20"/>
    <property type="match status" value="1"/>
</dbReference>
<dbReference type="Gene3D" id="3.40.30.10">
    <property type="entry name" value="Glutaredoxin"/>
    <property type="match status" value="1"/>
</dbReference>
<dbReference type="GO" id="GO:0005975">
    <property type="term" value="P:carbohydrate metabolic process"/>
    <property type="evidence" value="ECO:0007669"/>
    <property type="project" value="InterPro"/>
</dbReference>
<dbReference type="OrthoDB" id="9762614at2"/>
<dbReference type="InterPro" id="IPR004879">
    <property type="entry name" value="Ssp411-like_TRX"/>
</dbReference>
<reference evidence="3" key="1">
    <citation type="journal article" date="2017" name="Genome Announc.">
        <title>Draft Genome Sequence of Terrimicrobium sacchariphilum NM-5T, a Facultative Anaerobic Soil Bacterium of the Class Spartobacteria.</title>
        <authorList>
            <person name="Qiu Y.L."/>
            <person name="Tourlousse D.M."/>
            <person name="Matsuura N."/>
            <person name="Ohashi A."/>
            <person name="Sekiguchi Y."/>
        </authorList>
    </citation>
    <scope>NUCLEOTIDE SEQUENCE [LARGE SCALE GENOMIC DNA]</scope>
    <source>
        <strain evidence="3">NM-5</strain>
    </source>
</reference>
<comment type="caution">
    <text evidence="2">The sequence shown here is derived from an EMBL/GenBank/DDBJ whole genome shotgun (WGS) entry which is preliminary data.</text>
</comment>
<dbReference type="AlphaFoldDB" id="A0A146GBD1"/>
<feature type="domain" description="Spermatogenesis-associated protein 20-like TRX" evidence="1">
    <location>
        <begin position="4"/>
        <end position="164"/>
    </location>
</feature>
<proteinExistence type="predicted"/>
<dbReference type="SUPFAM" id="SSF52833">
    <property type="entry name" value="Thioredoxin-like"/>
    <property type="match status" value="1"/>
</dbReference>
<dbReference type="RefSeq" id="WP_075080527.1">
    <property type="nucleotide sequence ID" value="NZ_BDCO01000002.1"/>
</dbReference>
<organism evidence="2 3">
    <name type="scientific">Terrimicrobium sacchariphilum</name>
    <dbReference type="NCBI Taxonomy" id="690879"/>
    <lineage>
        <taxon>Bacteria</taxon>
        <taxon>Pseudomonadati</taxon>
        <taxon>Verrucomicrobiota</taxon>
        <taxon>Terrimicrobiia</taxon>
        <taxon>Terrimicrobiales</taxon>
        <taxon>Terrimicrobiaceae</taxon>
        <taxon>Terrimicrobium</taxon>
    </lineage>
</organism>
<dbReference type="Proteomes" id="UP000076023">
    <property type="component" value="Unassembled WGS sequence"/>
</dbReference>
<sequence>MSQNLLAGEKSPYLLQHKDNPVAWRPWGAAAFEEARRLGRPVFLSIGYSTCHWCHVMAHESFENTEIAALMNELFINIKVDREERPDVDRLYMAFVQATTGSGGWPMSVWLTPEGKPFFGGTYFPPESRYGRASFPDILRQISKLWSDEPARIESEANRVVEALRDMNSGEQDPAFPENDLPLARAYERFASSFDDEEGGFGGAPKFPRPSVLNFLFRYAGRADLTHGQHSIQMALFTLRKMAEGGLRDHLGGGFHRYSVDRYWHVPHFEKMLYDQAQLIVSYTEAWQITQEEVFSRIARETADYVIREMPHAEGGFFSAEDADSLLAHGRPEHAEGAFYVWSQQEILEALGAEAGEEFCRHYGVMAGGNSPDESDPQGEFVGKNILIQREPGDSDTLAASRAALFHLRASRPRPHLDDKILTAWNGLMISALAKAGAALQEPSYIAAAARAALFIENYLTRDARLLRSWRDGASDIPGFAEDYAFLIQGLIDLYEATLEERWLTRAAELQHIQDELFWDEPGGSYFSSPAGDPLIAVRLKEDYDGAEPSANSISALNLLRLARMIHDDRGEQKARRILAAHRIQIAQAPTAVPQMLVALDLALSAPAQAVIVGRKGSASVDTWLTRLHGSFAPRRSILRAGKNSTLTEKNATLAEMAARETPVAALYLCENFACQTPITDPAEWKG</sequence>
<dbReference type="Gene3D" id="1.50.10.10">
    <property type="match status" value="1"/>
</dbReference>
<dbReference type="EMBL" id="BDCO01000002">
    <property type="protein sequence ID" value="GAT34939.1"/>
    <property type="molecule type" value="Genomic_DNA"/>
</dbReference>
<accession>A0A146GBD1</accession>
<dbReference type="PIRSF" id="PIRSF006402">
    <property type="entry name" value="UCP006402_thioredoxin"/>
    <property type="match status" value="1"/>
</dbReference>
<evidence type="ECO:0000313" key="3">
    <source>
        <dbReference type="Proteomes" id="UP000076023"/>
    </source>
</evidence>
<dbReference type="SUPFAM" id="SSF48208">
    <property type="entry name" value="Six-hairpin glycosidases"/>
    <property type="match status" value="1"/>
</dbReference>
<dbReference type="InterPro" id="IPR024705">
    <property type="entry name" value="Ssp411"/>
</dbReference>
<dbReference type="InterPro" id="IPR036249">
    <property type="entry name" value="Thioredoxin-like_sf"/>
</dbReference>
<dbReference type="InterPro" id="IPR012341">
    <property type="entry name" value="6hp_glycosidase-like_sf"/>
</dbReference>
<gene>
    <name evidence="2" type="ORF">TSACC_23373</name>
</gene>